<protein>
    <submittedName>
        <fullName evidence="1">Uncharacterized protein</fullName>
    </submittedName>
</protein>
<keyword evidence="2" id="KW-1185">Reference proteome</keyword>
<gene>
    <name evidence="1" type="ORF">MENTE1834_LOCUS25616</name>
</gene>
<evidence type="ECO:0000313" key="1">
    <source>
        <dbReference type="EMBL" id="CAK5078555.1"/>
    </source>
</evidence>
<evidence type="ECO:0000313" key="2">
    <source>
        <dbReference type="Proteomes" id="UP001497535"/>
    </source>
</evidence>
<comment type="caution">
    <text evidence="1">The sequence shown here is derived from an EMBL/GenBank/DDBJ whole genome shotgun (WGS) entry which is preliminary data.</text>
</comment>
<sequence length="218" mass="25259">MTLSTYIKFLRFEDVLNSQQFYVKATKLAVSIYIDMVENPQKFVEKQTQDNSALTPAELRKLKRKANKAKAEKDKQNAEQAAKQSTSKQRMDGEFDVFDPEPFDTQKLLKPENPIEEACKFIKPILQMPCEDVNFWVIAFRVYSYKDKLLIMLKCLYKIFNLDPTNKQLLNELFAKYKEKFEQSEASKIKKTSNLLVDLTKALEIKLGINEGNVPNIG</sequence>
<accession>A0ACB0ZHQ5</accession>
<name>A0ACB0ZHQ5_MELEN</name>
<proteinExistence type="predicted"/>
<organism evidence="1 2">
    <name type="scientific">Meloidogyne enterolobii</name>
    <name type="common">Root-knot nematode worm</name>
    <name type="synonym">Meloidogyne mayaguensis</name>
    <dbReference type="NCBI Taxonomy" id="390850"/>
    <lineage>
        <taxon>Eukaryota</taxon>
        <taxon>Metazoa</taxon>
        <taxon>Ecdysozoa</taxon>
        <taxon>Nematoda</taxon>
        <taxon>Chromadorea</taxon>
        <taxon>Rhabditida</taxon>
        <taxon>Tylenchina</taxon>
        <taxon>Tylenchomorpha</taxon>
        <taxon>Tylenchoidea</taxon>
        <taxon>Meloidogynidae</taxon>
        <taxon>Meloidogyninae</taxon>
        <taxon>Meloidogyne</taxon>
    </lineage>
</organism>
<reference evidence="1" key="1">
    <citation type="submission" date="2023-11" db="EMBL/GenBank/DDBJ databases">
        <authorList>
            <person name="Poullet M."/>
        </authorList>
    </citation>
    <scope>NUCLEOTIDE SEQUENCE</scope>
    <source>
        <strain evidence="1">E1834</strain>
    </source>
</reference>
<dbReference type="EMBL" id="CAVMJV010000036">
    <property type="protein sequence ID" value="CAK5078555.1"/>
    <property type="molecule type" value="Genomic_DNA"/>
</dbReference>
<dbReference type="Proteomes" id="UP001497535">
    <property type="component" value="Unassembled WGS sequence"/>
</dbReference>